<dbReference type="Pfam" id="PF01370">
    <property type="entry name" value="Epimerase"/>
    <property type="match status" value="1"/>
</dbReference>
<keyword evidence="5" id="KW-1185">Reference proteome</keyword>
<dbReference type="STRING" id="454130.A0A0U5CFC9"/>
<gene>
    <name evidence="4" type="ORF">ASPCAL12082</name>
</gene>
<organism evidence="4 5">
    <name type="scientific">Aspergillus calidoustus</name>
    <dbReference type="NCBI Taxonomy" id="454130"/>
    <lineage>
        <taxon>Eukaryota</taxon>
        <taxon>Fungi</taxon>
        <taxon>Dikarya</taxon>
        <taxon>Ascomycota</taxon>
        <taxon>Pezizomycotina</taxon>
        <taxon>Eurotiomycetes</taxon>
        <taxon>Eurotiomycetidae</taxon>
        <taxon>Eurotiales</taxon>
        <taxon>Aspergillaceae</taxon>
        <taxon>Aspergillus</taxon>
        <taxon>Aspergillus subgen. Nidulantes</taxon>
    </lineage>
</organism>
<proteinExistence type="inferred from homology"/>
<dbReference type="OMA" id="YYINIVD"/>
<dbReference type="InterPro" id="IPR001509">
    <property type="entry name" value="Epimerase_deHydtase"/>
</dbReference>
<dbReference type="EMBL" id="CDMC01000012">
    <property type="protein sequence ID" value="CEL08937.1"/>
    <property type="molecule type" value="Genomic_DNA"/>
</dbReference>
<dbReference type="OrthoDB" id="2735536at2759"/>
<dbReference type="GO" id="GO:0016616">
    <property type="term" value="F:oxidoreductase activity, acting on the CH-OH group of donors, NAD or NADP as acceptor"/>
    <property type="evidence" value="ECO:0007669"/>
    <property type="project" value="TreeGrafter"/>
</dbReference>
<dbReference type="InterPro" id="IPR036291">
    <property type="entry name" value="NAD(P)-bd_dom_sf"/>
</dbReference>
<reference evidence="5" key="1">
    <citation type="journal article" date="2016" name="Genome Announc.">
        <title>Draft genome sequences of fungus Aspergillus calidoustus.</title>
        <authorList>
            <person name="Horn F."/>
            <person name="Linde J."/>
            <person name="Mattern D.J."/>
            <person name="Walther G."/>
            <person name="Guthke R."/>
            <person name="Scherlach K."/>
            <person name="Martin K."/>
            <person name="Brakhage A.A."/>
            <person name="Petzke L."/>
            <person name="Valiante V."/>
        </authorList>
    </citation>
    <scope>NUCLEOTIDE SEQUENCE [LARGE SCALE GENOMIC DNA]</scope>
    <source>
        <strain evidence="5">SF006504</strain>
    </source>
</reference>
<evidence type="ECO:0000313" key="4">
    <source>
        <dbReference type="EMBL" id="CEL08937.1"/>
    </source>
</evidence>
<dbReference type="Gene3D" id="3.40.50.720">
    <property type="entry name" value="NAD(P)-binding Rossmann-like Domain"/>
    <property type="match status" value="1"/>
</dbReference>
<sequence length="342" mass="37322">MSTLSIKDPVIPFGSWVVVSGVSGFIGSHVADQALAAGYKVRGTTRDVQKSDWVQKHFEKQYGPGNFELVEVRDMAAEGAFDHAVIGATGFIHVANDMTASPDASIAIPHAVNGALNALRASAKESSIKRFVYTSSSFAATLPRPGQRFTIATDTFNEEAIERAYGPDADGDSVYAASKVEAERAIARWVRENDSPLVVNYILPNANIGPLISATDQGYPTTARWTRALWDSDYASLSHVPPQHYINVQDDARLHIIGLADPAVQGERIFAVAGPFNLNDILGVLRRHFPEKKWEDYPDDKRDLSTFEPITRAEALLRKAYGRGFVGLDESVRGNVAELVHG</sequence>
<comment type="similarity">
    <text evidence="2">Belongs to the NAD(P)-dependent epimerase/dehydratase family. Dihydroflavonol-4-reductase subfamily.</text>
</comment>
<evidence type="ECO:0000259" key="3">
    <source>
        <dbReference type="Pfam" id="PF01370"/>
    </source>
</evidence>
<evidence type="ECO:0000313" key="5">
    <source>
        <dbReference type="Proteomes" id="UP000054771"/>
    </source>
</evidence>
<accession>A0A0U5CFC9</accession>
<protein>
    <recommendedName>
        <fullName evidence="3">NAD-dependent epimerase/dehydratase domain-containing protein</fullName>
    </recommendedName>
</protein>
<evidence type="ECO:0000256" key="1">
    <source>
        <dbReference type="ARBA" id="ARBA00023002"/>
    </source>
</evidence>
<dbReference type="InterPro" id="IPR050425">
    <property type="entry name" value="NAD(P)_dehydrat-like"/>
</dbReference>
<dbReference type="SUPFAM" id="SSF51735">
    <property type="entry name" value="NAD(P)-binding Rossmann-fold domains"/>
    <property type="match status" value="1"/>
</dbReference>
<feature type="domain" description="NAD-dependent epimerase/dehydratase" evidence="3">
    <location>
        <begin position="17"/>
        <end position="199"/>
    </location>
</feature>
<name>A0A0U5CFC9_ASPCI</name>
<evidence type="ECO:0000256" key="2">
    <source>
        <dbReference type="ARBA" id="ARBA00023445"/>
    </source>
</evidence>
<dbReference type="PANTHER" id="PTHR10366:SF562">
    <property type="entry name" value="ALDEHYDE REDUCTASE II (AFU_ORTHOLOGUE AFUA_1G11360)"/>
    <property type="match status" value="1"/>
</dbReference>
<dbReference type="PANTHER" id="PTHR10366">
    <property type="entry name" value="NAD DEPENDENT EPIMERASE/DEHYDRATASE"/>
    <property type="match status" value="1"/>
</dbReference>
<dbReference type="AlphaFoldDB" id="A0A0U5CFC9"/>
<keyword evidence="1" id="KW-0560">Oxidoreductase</keyword>
<dbReference type="Proteomes" id="UP000054771">
    <property type="component" value="Unassembled WGS sequence"/>
</dbReference>